<proteinExistence type="predicted"/>
<reference evidence="1" key="2">
    <citation type="journal article" date="2022" name="New Phytol.">
        <title>Evolutionary transition to the ectomycorrhizal habit in the genomes of a hyperdiverse lineage of mushroom-forming fungi.</title>
        <authorList>
            <person name="Looney B."/>
            <person name="Miyauchi S."/>
            <person name="Morin E."/>
            <person name="Drula E."/>
            <person name="Courty P.E."/>
            <person name="Kohler A."/>
            <person name="Kuo A."/>
            <person name="LaButti K."/>
            <person name="Pangilinan J."/>
            <person name="Lipzen A."/>
            <person name="Riley R."/>
            <person name="Andreopoulos W."/>
            <person name="He G."/>
            <person name="Johnson J."/>
            <person name="Nolan M."/>
            <person name="Tritt A."/>
            <person name="Barry K.W."/>
            <person name="Grigoriev I.V."/>
            <person name="Nagy L.G."/>
            <person name="Hibbett D."/>
            <person name="Henrissat B."/>
            <person name="Matheny P.B."/>
            <person name="Labbe J."/>
            <person name="Martin F.M."/>
        </authorList>
    </citation>
    <scope>NUCLEOTIDE SEQUENCE</scope>
    <source>
        <strain evidence="1">EC-137</strain>
    </source>
</reference>
<sequence>MAPGESQSIESATATIRPDNKTRRYDRQLRLWAATGQAALESCRILALSASATSTSILKNLVLPGIGHFTILDPTVTSGADAGNNFFLDGPNSIGKLRASEAVPLLCELNDGVEGRADTRSVQEVLEQDPSFFLSFTVIIAHNLASPVLNKLSALLWSNESAPALIVVRSSGFLSEFFIQFHEHDIIESHSESAPSLRIDSPFQSLLDDALAVDLANMDITDHGHVPFVLILVRAMHDWKKEHGGNPPKTYEEKQDFKDTLGLMKRKPDEENFDEALAQAYRAWTPTAVPSDLIKLFAALPDPLSSSAPPFSHLLLALKKFTEQHDGHLPVAGKVPDMKADTKQYVALQRLYRAQAAADAVAYRALLDPAACVPDDVVDLFLKNAHAVRRLQGAQWGTLDRDPTKLAESLDMFPKETATHLALAALAAWQTMHPQPPEPGVNEVRPSAEELSGLAARLLPADVELPEKEAGDAIGEIARAPSADLPNVAAFLGGLVAQEAIKMITKQYVPVNGYCVADLVETWTSTLAP</sequence>
<reference evidence="1" key="1">
    <citation type="submission" date="2021-02" db="EMBL/GenBank/DDBJ databases">
        <authorList>
            <consortium name="DOE Joint Genome Institute"/>
            <person name="Ahrendt S."/>
            <person name="Looney B.P."/>
            <person name="Miyauchi S."/>
            <person name="Morin E."/>
            <person name="Drula E."/>
            <person name="Courty P.E."/>
            <person name="Chicoki N."/>
            <person name="Fauchery L."/>
            <person name="Kohler A."/>
            <person name="Kuo A."/>
            <person name="Labutti K."/>
            <person name="Pangilinan J."/>
            <person name="Lipzen A."/>
            <person name="Riley R."/>
            <person name="Andreopoulos W."/>
            <person name="He G."/>
            <person name="Johnson J."/>
            <person name="Barry K.W."/>
            <person name="Grigoriev I.V."/>
            <person name="Nagy L."/>
            <person name="Hibbett D."/>
            <person name="Henrissat B."/>
            <person name="Matheny P.B."/>
            <person name="Labbe J."/>
            <person name="Martin F."/>
        </authorList>
    </citation>
    <scope>NUCLEOTIDE SEQUENCE</scope>
    <source>
        <strain evidence="1">EC-137</strain>
    </source>
</reference>
<comment type="caution">
    <text evidence="1">The sequence shown here is derived from an EMBL/GenBank/DDBJ whole genome shotgun (WGS) entry which is preliminary data.</text>
</comment>
<dbReference type="Proteomes" id="UP000814128">
    <property type="component" value="Unassembled WGS sequence"/>
</dbReference>
<protein>
    <submittedName>
        <fullName evidence="1">Uncharacterized protein</fullName>
    </submittedName>
</protein>
<evidence type="ECO:0000313" key="1">
    <source>
        <dbReference type="EMBL" id="KAI0029905.1"/>
    </source>
</evidence>
<organism evidence="1 2">
    <name type="scientific">Vararia minispora EC-137</name>
    <dbReference type="NCBI Taxonomy" id="1314806"/>
    <lineage>
        <taxon>Eukaryota</taxon>
        <taxon>Fungi</taxon>
        <taxon>Dikarya</taxon>
        <taxon>Basidiomycota</taxon>
        <taxon>Agaricomycotina</taxon>
        <taxon>Agaricomycetes</taxon>
        <taxon>Russulales</taxon>
        <taxon>Lachnocladiaceae</taxon>
        <taxon>Vararia</taxon>
    </lineage>
</organism>
<gene>
    <name evidence="1" type="ORF">K488DRAFT_55368</name>
</gene>
<accession>A0ACB8QEA2</accession>
<dbReference type="EMBL" id="MU273650">
    <property type="protein sequence ID" value="KAI0029905.1"/>
    <property type="molecule type" value="Genomic_DNA"/>
</dbReference>
<name>A0ACB8QEA2_9AGAM</name>
<keyword evidence="2" id="KW-1185">Reference proteome</keyword>
<evidence type="ECO:0000313" key="2">
    <source>
        <dbReference type="Proteomes" id="UP000814128"/>
    </source>
</evidence>